<gene>
    <name evidence="3" type="primary">ORF59035</name>
    <name evidence="4" type="synonym">ORF59041</name>
</gene>
<organism evidence="3">
    <name type="scientific">Arion vulgaris</name>
    <dbReference type="NCBI Taxonomy" id="1028688"/>
    <lineage>
        <taxon>Eukaryota</taxon>
        <taxon>Metazoa</taxon>
        <taxon>Spiralia</taxon>
        <taxon>Lophotrochozoa</taxon>
        <taxon>Mollusca</taxon>
        <taxon>Gastropoda</taxon>
        <taxon>Heterobranchia</taxon>
        <taxon>Euthyneura</taxon>
        <taxon>Panpulmonata</taxon>
        <taxon>Eupulmonata</taxon>
        <taxon>Stylommatophora</taxon>
        <taxon>Helicina</taxon>
        <taxon>Arionoidea</taxon>
        <taxon>Arionidae</taxon>
        <taxon>Arion</taxon>
    </lineage>
</organism>
<feature type="region of interest" description="Disordered" evidence="1">
    <location>
        <begin position="37"/>
        <end position="104"/>
    </location>
</feature>
<evidence type="ECO:0000313" key="4">
    <source>
        <dbReference type="EMBL" id="CEK66488.1"/>
    </source>
</evidence>
<dbReference type="AlphaFoldDB" id="A0A0B6ZFK1"/>
<feature type="compositionally biased region" description="Gly residues" evidence="1">
    <location>
        <begin position="48"/>
        <end position="87"/>
    </location>
</feature>
<protein>
    <submittedName>
        <fullName evidence="3">Uncharacterized protein</fullName>
    </submittedName>
</protein>
<dbReference type="EMBL" id="HACG01019623">
    <property type="protein sequence ID" value="CEK66488.1"/>
    <property type="molecule type" value="Transcribed_RNA"/>
</dbReference>
<dbReference type="EMBL" id="HACG01019620">
    <property type="protein sequence ID" value="CEK66485.1"/>
    <property type="molecule type" value="Transcribed_RNA"/>
</dbReference>
<keyword evidence="2" id="KW-0472">Membrane</keyword>
<keyword evidence="2" id="KW-0812">Transmembrane</keyword>
<feature type="transmembrane region" description="Helical" evidence="2">
    <location>
        <begin position="133"/>
        <end position="152"/>
    </location>
</feature>
<reference evidence="3" key="1">
    <citation type="submission" date="2014-12" db="EMBL/GenBank/DDBJ databases">
        <title>Insight into the proteome of Arion vulgaris.</title>
        <authorList>
            <person name="Aradska J."/>
            <person name="Bulat T."/>
            <person name="Smidak R."/>
            <person name="Sarate P."/>
            <person name="Gangsoo J."/>
            <person name="Sialana F."/>
            <person name="Bilban M."/>
            <person name="Lubec G."/>
        </authorList>
    </citation>
    <scope>NUCLEOTIDE SEQUENCE</scope>
    <source>
        <tissue evidence="3">Skin</tissue>
    </source>
</reference>
<feature type="non-terminal residue" evidence="3">
    <location>
        <position position="1"/>
    </location>
</feature>
<sequence length="158" mass="17363">LKRRFRAVETCLSKEQVLYDPTVLGFKHIHIAKEMSAEKTEHPPPYGGHPGQGGDYPPQHGGGYPPQHGGGYPPQYGGGYPPQHGGGYPPPHPGYYPPPMQQQQQQSSTNVVVVNAGAPTNTVVVQKRGVNHCLHCCISLIFFPWIFVWIFFCVTEGC</sequence>
<name>A0A0B6ZFK1_9EUPU</name>
<evidence type="ECO:0000256" key="1">
    <source>
        <dbReference type="SAM" id="MobiDB-lite"/>
    </source>
</evidence>
<proteinExistence type="predicted"/>
<keyword evidence="2" id="KW-1133">Transmembrane helix</keyword>
<accession>A0A0B6ZFK1</accession>
<feature type="compositionally biased region" description="Pro residues" evidence="1">
    <location>
        <begin position="88"/>
        <end position="100"/>
    </location>
</feature>
<evidence type="ECO:0000256" key="2">
    <source>
        <dbReference type="SAM" id="Phobius"/>
    </source>
</evidence>
<evidence type="ECO:0000313" key="3">
    <source>
        <dbReference type="EMBL" id="CEK66485.1"/>
    </source>
</evidence>